<proteinExistence type="predicted"/>
<evidence type="ECO:0000313" key="3">
    <source>
        <dbReference type="Proteomes" id="UP000605897"/>
    </source>
</evidence>
<evidence type="ECO:0000313" key="2">
    <source>
        <dbReference type="EMBL" id="GHE75797.1"/>
    </source>
</evidence>
<keyword evidence="3" id="KW-1185">Reference proteome</keyword>
<comment type="caution">
    <text evidence="2">The sequence shown here is derived from an EMBL/GenBank/DDBJ whole genome shotgun (WGS) entry which is preliminary data.</text>
</comment>
<dbReference type="Proteomes" id="UP000605897">
    <property type="component" value="Unassembled WGS sequence"/>
</dbReference>
<gene>
    <name evidence="2" type="ORF">GCM10017786_00810</name>
</gene>
<evidence type="ECO:0008006" key="4">
    <source>
        <dbReference type="Google" id="ProtNLM"/>
    </source>
</evidence>
<protein>
    <recommendedName>
        <fullName evidence="4">Anti-sigma factor antagonist</fullName>
    </recommendedName>
</protein>
<dbReference type="EMBL" id="BNAU01000001">
    <property type="protein sequence ID" value="GHE75797.1"/>
    <property type="molecule type" value="Genomic_DNA"/>
</dbReference>
<organism evidence="2 3">
    <name type="scientific">Amycolatopsis deserti</name>
    <dbReference type="NCBI Taxonomy" id="185696"/>
    <lineage>
        <taxon>Bacteria</taxon>
        <taxon>Bacillati</taxon>
        <taxon>Actinomycetota</taxon>
        <taxon>Actinomycetes</taxon>
        <taxon>Pseudonocardiales</taxon>
        <taxon>Pseudonocardiaceae</taxon>
        <taxon>Amycolatopsis</taxon>
    </lineage>
</organism>
<reference evidence="3" key="1">
    <citation type="journal article" date="2019" name="Int. J. Syst. Evol. Microbiol.">
        <title>The Global Catalogue of Microorganisms (GCM) 10K type strain sequencing project: providing services to taxonomists for standard genome sequencing and annotation.</title>
        <authorList>
            <consortium name="The Broad Institute Genomics Platform"/>
            <consortium name="The Broad Institute Genome Sequencing Center for Infectious Disease"/>
            <person name="Wu L."/>
            <person name="Ma J."/>
        </authorList>
    </citation>
    <scope>NUCLEOTIDE SEQUENCE [LARGE SCALE GENOMIC DNA]</scope>
    <source>
        <strain evidence="3">CGMCC 4.7677</strain>
    </source>
</reference>
<sequence length="165" mass="17496">MQHEGAVDVVLARFADPVVPVPAGWLHVERFAPTPGEILQPRSQRPTRPGPVIRLSSSGRRNSVAPPVAGLGDRIGPITLYDVGGSGRCLGAPVSTEAAFRIWFASRNSRTSRARSAIGANLRCGSGSRLRVVATGTPRRVLELSGLADTLPVFHDLRHALPPGT</sequence>
<accession>A0ABQ3IDJ0</accession>
<evidence type="ECO:0000256" key="1">
    <source>
        <dbReference type="SAM" id="MobiDB-lite"/>
    </source>
</evidence>
<feature type="region of interest" description="Disordered" evidence="1">
    <location>
        <begin position="36"/>
        <end position="61"/>
    </location>
</feature>
<name>A0ABQ3IDJ0_9PSEU</name>